<accession>M4TCM8</accession>
<reference evidence="1" key="1">
    <citation type="submission" date="2013-02" db="EMBL/GenBank/DDBJ databases">
        <authorList>
            <person name="Cross G.A.M."/>
            <person name="Kim H.-S."/>
            <person name="Wickstead B."/>
        </authorList>
    </citation>
    <scope>NUCLEOTIDE SEQUENCE</scope>
    <source>
        <strain evidence="1">Lister 427</strain>
    </source>
</reference>
<dbReference type="VEuPathDB" id="TriTrypDB:Tb427_000444700"/>
<sequence>MVALLAPSLAATLHPSKSAVTKACHAADYLGEIATNALGLLTSATEQVANTLQTAGKFDTIAATGSGAKQLSAALIAIELRKKALETLAEVEQSKEAIVKGAIAAAMMSGAMETIADLEKTAVKTHGRIATATAQADNGYLKAEPELSPSTHGACYASAGTREAFEGQASAPTGSTNKIVLIGLETAKVDNSGPNKPLTVCWSSSGGSSNYAAGDCSSTQTASATLVGGPIFKAKTITVTRDTAQQ</sequence>
<name>M4TCM8_9TRYP</name>
<dbReference type="SUPFAM" id="SSF58087">
    <property type="entry name" value="Variant surface glycoprotein (N-terminal domain)"/>
    <property type="match status" value="1"/>
</dbReference>
<protein>
    <submittedName>
        <fullName evidence="1">Variant surface glycoprotein 1842</fullName>
    </submittedName>
</protein>
<evidence type="ECO:0000313" key="1">
    <source>
        <dbReference type="EMBL" id="AGH60750.1"/>
    </source>
</evidence>
<reference evidence="1" key="2">
    <citation type="journal article" date="2014" name="Mol. Biochem. Parasitol.">
        <title>Capturing the variant surface glycoprotein repertoire (the VSGnome) of Trypanosoma brucei Lister 427.</title>
        <authorList>
            <person name="Cross G.A."/>
            <person name="Kim H.S."/>
            <person name="Wickstead B."/>
        </authorList>
    </citation>
    <scope>NUCLEOTIDE SEQUENCE</scope>
    <source>
        <strain evidence="1">Lister 427</strain>
    </source>
</reference>
<proteinExistence type="predicted"/>
<organism evidence="1">
    <name type="scientific">Trypanosoma brucei</name>
    <dbReference type="NCBI Taxonomy" id="5691"/>
    <lineage>
        <taxon>Eukaryota</taxon>
        <taxon>Discoba</taxon>
        <taxon>Euglenozoa</taxon>
        <taxon>Kinetoplastea</taxon>
        <taxon>Metakinetoplastina</taxon>
        <taxon>Trypanosomatida</taxon>
        <taxon>Trypanosomatidae</taxon>
        <taxon>Trypanosoma</taxon>
    </lineage>
</organism>
<dbReference type="AlphaFoldDB" id="M4TCM8"/>
<dbReference type="EMBL" id="KC613319">
    <property type="protein sequence ID" value="AGH60750.1"/>
    <property type="molecule type" value="Genomic_DNA"/>
</dbReference>